<dbReference type="EMBL" id="BMGG01000011">
    <property type="protein sequence ID" value="GGC90014.1"/>
    <property type="molecule type" value="Genomic_DNA"/>
</dbReference>
<accession>A0A916XNP3</accession>
<dbReference type="AlphaFoldDB" id="A0A916XNP3"/>
<gene>
    <name evidence="1" type="ORF">GCM10010994_54810</name>
</gene>
<dbReference type="RefSeq" id="WP_188612353.1">
    <property type="nucleotide sequence ID" value="NZ_BMGG01000011.1"/>
</dbReference>
<organism evidence="1 2">
    <name type="scientific">Chelatococcus reniformis</name>
    <dbReference type="NCBI Taxonomy" id="1494448"/>
    <lineage>
        <taxon>Bacteria</taxon>
        <taxon>Pseudomonadati</taxon>
        <taxon>Pseudomonadota</taxon>
        <taxon>Alphaproteobacteria</taxon>
        <taxon>Hyphomicrobiales</taxon>
        <taxon>Chelatococcaceae</taxon>
        <taxon>Chelatococcus</taxon>
    </lineage>
</organism>
<sequence>MAADEIQGGAARPEADGPAFAAVELLYHSYLTGLILMLVSRAGAARAADVVFRTFRRQQLARFLPGLHKLGLAGLPHAVACAQYHYLSNQVGGVKVEYVYESDRKAWVRYPPPRWIWSGTAVCGIPSDVSRAMLRGWHANNGVVLNNPRLGFVCTGQTVDGQPGLEGYYKEWDHELAPEERLQFSPGERCPPFDAATAPRLPALSWPPERLQKVLRNYAMEYITSIVPETVAALGPDEGRHLAGAAARLVGMHCLDAMAEMLGGIAPGPAGFAAALVRLARGQGDDAGLALEDGYLVVRQTTWRLMEERVALAPAVFDAWNELWMGAALAHDRFITIDVVERRDRGEPCWAWRIGSARP</sequence>
<protein>
    <submittedName>
        <fullName evidence="1">Uncharacterized protein</fullName>
    </submittedName>
</protein>
<comment type="caution">
    <text evidence="1">The sequence shown here is derived from an EMBL/GenBank/DDBJ whole genome shotgun (WGS) entry which is preliminary data.</text>
</comment>
<keyword evidence="2" id="KW-1185">Reference proteome</keyword>
<reference evidence="1" key="2">
    <citation type="submission" date="2020-09" db="EMBL/GenBank/DDBJ databases">
        <authorList>
            <person name="Sun Q."/>
            <person name="Zhou Y."/>
        </authorList>
    </citation>
    <scope>NUCLEOTIDE SEQUENCE</scope>
    <source>
        <strain evidence="1">CGMCC 1.12919</strain>
    </source>
</reference>
<dbReference type="Proteomes" id="UP000637002">
    <property type="component" value="Unassembled WGS sequence"/>
</dbReference>
<proteinExistence type="predicted"/>
<reference evidence="1" key="1">
    <citation type="journal article" date="2014" name="Int. J. Syst. Evol. Microbiol.">
        <title>Complete genome sequence of Corynebacterium casei LMG S-19264T (=DSM 44701T), isolated from a smear-ripened cheese.</title>
        <authorList>
            <consortium name="US DOE Joint Genome Institute (JGI-PGF)"/>
            <person name="Walter F."/>
            <person name="Albersmeier A."/>
            <person name="Kalinowski J."/>
            <person name="Ruckert C."/>
        </authorList>
    </citation>
    <scope>NUCLEOTIDE SEQUENCE</scope>
    <source>
        <strain evidence="1">CGMCC 1.12919</strain>
    </source>
</reference>
<name>A0A916XNP3_9HYPH</name>
<evidence type="ECO:0000313" key="2">
    <source>
        <dbReference type="Proteomes" id="UP000637002"/>
    </source>
</evidence>
<evidence type="ECO:0000313" key="1">
    <source>
        <dbReference type="EMBL" id="GGC90014.1"/>
    </source>
</evidence>